<gene>
    <name evidence="2" type="ORF">GCM10022236_37010</name>
</gene>
<evidence type="ECO:0000256" key="1">
    <source>
        <dbReference type="SAM" id="Phobius"/>
    </source>
</evidence>
<evidence type="ECO:0000313" key="3">
    <source>
        <dbReference type="Proteomes" id="UP001501490"/>
    </source>
</evidence>
<organism evidence="2 3">
    <name type="scientific">Microlunatus ginsengisoli</name>
    <dbReference type="NCBI Taxonomy" id="363863"/>
    <lineage>
        <taxon>Bacteria</taxon>
        <taxon>Bacillati</taxon>
        <taxon>Actinomycetota</taxon>
        <taxon>Actinomycetes</taxon>
        <taxon>Propionibacteriales</taxon>
        <taxon>Propionibacteriaceae</taxon>
        <taxon>Microlunatus</taxon>
    </lineage>
</organism>
<keyword evidence="1" id="KW-0472">Membrane</keyword>
<keyword evidence="1" id="KW-1133">Transmembrane helix</keyword>
<evidence type="ECO:0000313" key="2">
    <source>
        <dbReference type="EMBL" id="GAA3631067.1"/>
    </source>
</evidence>
<feature type="transmembrane region" description="Helical" evidence="1">
    <location>
        <begin position="108"/>
        <end position="133"/>
    </location>
</feature>
<dbReference type="RefSeq" id="WP_344807314.1">
    <property type="nucleotide sequence ID" value="NZ_BAABAB010000028.1"/>
</dbReference>
<feature type="transmembrane region" description="Helical" evidence="1">
    <location>
        <begin position="40"/>
        <end position="58"/>
    </location>
</feature>
<accession>A0ABP7AFT3</accession>
<dbReference type="EMBL" id="BAABAB010000028">
    <property type="protein sequence ID" value="GAA3631067.1"/>
    <property type="molecule type" value="Genomic_DNA"/>
</dbReference>
<proteinExistence type="predicted"/>
<name>A0ABP7AFT3_9ACTN</name>
<sequence length="134" mass="14297">MIIWSRWGFLSLLAIGLGVGTAFGLDALTGAQLEGATIGAVIFLFAGIFNLALAYLVYPRLDKPRPVTYTQSLPEPITHANGVVQTHQVLPALDADGKQVWARPTSTLFFVPARLVWVLCLLAALVLGVIGLLG</sequence>
<protein>
    <submittedName>
        <fullName evidence="2">Uncharacterized protein</fullName>
    </submittedName>
</protein>
<keyword evidence="3" id="KW-1185">Reference proteome</keyword>
<keyword evidence="1" id="KW-0812">Transmembrane</keyword>
<comment type="caution">
    <text evidence="2">The sequence shown here is derived from an EMBL/GenBank/DDBJ whole genome shotgun (WGS) entry which is preliminary data.</text>
</comment>
<dbReference type="Proteomes" id="UP001501490">
    <property type="component" value="Unassembled WGS sequence"/>
</dbReference>
<reference evidence="3" key="1">
    <citation type="journal article" date="2019" name="Int. J. Syst. Evol. Microbiol.">
        <title>The Global Catalogue of Microorganisms (GCM) 10K type strain sequencing project: providing services to taxonomists for standard genome sequencing and annotation.</title>
        <authorList>
            <consortium name="The Broad Institute Genomics Platform"/>
            <consortium name="The Broad Institute Genome Sequencing Center for Infectious Disease"/>
            <person name="Wu L."/>
            <person name="Ma J."/>
        </authorList>
    </citation>
    <scope>NUCLEOTIDE SEQUENCE [LARGE SCALE GENOMIC DNA]</scope>
    <source>
        <strain evidence="3">JCM 16929</strain>
    </source>
</reference>